<feature type="domain" description="CCHC-type" evidence="2">
    <location>
        <begin position="283"/>
        <end position="299"/>
    </location>
</feature>
<dbReference type="InterPro" id="IPR032567">
    <property type="entry name" value="RTL1-rel"/>
</dbReference>
<dbReference type="PANTHER" id="PTHR15503">
    <property type="entry name" value="LDOC1 RELATED"/>
    <property type="match status" value="1"/>
</dbReference>
<evidence type="ECO:0000313" key="3">
    <source>
        <dbReference type="EMBL" id="CCH44516.1"/>
    </source>
</evidence>
<dbReference type="Proteomes" id="UP000009328">
    <property type="component" value="Unassembled WGS sequence"/>
</dbReference>
<evidence type="ECO:0000259" key="2">
    <source>
        <dbReference type="PROSITE" id="PS50158"/>
    </source>
</evidence>
<dbReference type="EMBL" id="CAIF01000135">
    <property type="protein sequence ID" value="CCH44516.1"/>
    <property type="molecule type" value="Genomic_DNA"/>
</dbReference>
<comment type="caution">
    <text evidence="3">The sequence shown here is derived from an EMBL/GenBank/DDBJ whole genome shotgun (WGS) entry which is preliminary data.</text>
</comment>
<dbReference type="InterPro" id="IPR036875">
    <property type="entry name" value="Znf_CCHC_sf"/>
</dbReference>
<sequence>MEQFLEEFTRIHKELADKEGRREEILLDTLRQGFELMEQRSIDNKSKKNNVKAGKVVTFKDSRSAVEVNGFLSSVKLYFTMNKVEDDTEKVMLFGTYLSGTAQYWFDHYIQGDYNRFTYEEVVNAFKARFLPVGYETTARERLERLRQLSSVSDYISRFTELASQLSFPYDTPRYQIDRFVEGLKEEIKKLVKVYKPKTLEEAFQLAQSLDDTSKSTRNKLVKNNFAQHFTFRRNNYENEGNNFREGSYSRPDPDAMDIDEVQMQGNARYRKGRNNIRSTKLRCYTCNRLGHYSRDCPENNRDEEELNNSA</sequence>
<dbReference type="Pfam" id="PF00098">
    <property type="entry name" value="zf-CCHC"/>
    <property type="match status" value="1"/>
</dbReference>
<dbReference type="AlphaFoldDB" id="K0KNE6"/>
<dbReference type="GO" id="GO:0003676">
    <property type="term" value="F:nucleic acid binding"/>
    <property type="evidence" value="ECO:0007669"/>
    <property type="project" value="InterPro"/>
</dbReference>
<accession>K0KNE6</accession>
<keyword evidence="1" id="KW-0863">Zinc-finger</keyword>
<keyword evidence="4" id="KW-1185">Reference proteome</keyword>
<dbReference type="InParanoid" id="K0KNE6"/>
<keyword evidence="1" id="KW-0479">Metal-binding</keyword>
<dbReference type="PROSITE" id="PS50158">
    <property type="entry name" value="ZF_CCHC"/>
    <property type="match status" value="1"/>
</dbReference>
<evidence type="ECO:0000313" key="4">
    <source>
        <dbReference type="Proteomes" id="UP000009328"/>
    </source>
</evidence>
<dbReference type="eggNOG" id="ENOG502SZCW">
    <property type="taxonomic scope" value="Eukaryota"/>
</dbReference>
<dbReference type="InterPro" id="IPR001878">
    <property type="entry name" value="Znf_CCHC"/>
</dbReference>
<dbReference type="SUPFAM" id="SSF57756">
    <property type="entry name" value="Retrovirus zinc finger-like domains"/>
    <property type="match status" value="1"/>
</dbReference>
<gene>
    <name evidence="3" type="ORF">BN7_4081</name>
</gene>
<organism evidence="3 4">
    <name type="scientific">Wickerhamomyces ciferrii (strain ATCC 14091 / BCRC 22168 / CBS 111 / JCM 3599 / NBRC 0793 / NRRL Y-1031 F-60-10)</name>
    <name type="common">Yeast</name>
    <name type="synonym">Pichia ciferrii</name>
    <dbReference type="NCBI Taxonomy" id="1206466"/>
    <lineage>
        <taxon>Eukaryota</taxon>
        <taxon>Fungi</taxon>
        <taxon>Dikarya</taxon>
        <taxon>Ascomycota</taxon>
        <taxon>Saccharomycotina</taxon>
        <taxon>Saccharomycetes</taxon>
        <taxon>Phaffomycetales</taxon>
        <taxon>Wickerhamomycetaceae</taxon>
        <taxon>Wickerhamomyces</taxon>
    </lineage>
</organism>
<evidence type="ECO:0000256" key="1">
    <source>
        <dbReference type="PROSITE-ProRule" id="PRU00047"/>
    </source>
</evidence>
<dbReference type="FunCoup" id="K0KNE6">
    <property type="interactions" value="31"/>
</dbReference>
<dbReference type="Gene3D" id="4.10.60.10">
    <property type="entry name" value="Zinc finger, CCHC-type"/>
    <property type="match status" value="1"/>
</dbReference>
<proteinExistence type="predicted"/>
<dbReference type="HOGENOM" id="CLU_897737_0_0_1"/>
<reference evidence="3 4" key="1">
    <citation type="journal article" date="2012" name="Eukaryot. Cell">
        <title>Draft genome sequence of Wickerhamomyces ciferrii NRRL Y-1031 F-60-10.</title>
        <authorList>
            <person name="Schneider J."/>
            <person name="Andrea H."/>
            <person name="Blom J."/>
            <person name="Jaenicke S."/>
            <person name="Ruckert C."/>
            <person name="Schorsch C."/>
            <person name="Szczepanowski R."/>
            <person name="Farwick M."/>
            <person name="Goesmann A."/>
            <person name="Puhler A."/>
            <person name="Schaffer S."/>
            <person name="Tauch A."/>
            <person name="Kohler T."/>
            <person name="Brinkrolf K."/>
        </authorList>
    </citation>
    <scope>NUCLEOTIDE SEQUENCE [LARGE SCALE GENOMIC DNA]</scope>
    <source>
        <strain evidence="4">ATCC 14091 / BCRC 22168 / CBS 111 / JCM 3599 / NBRC 0793 / NRRL Y-1031 F-60-10</strain>
    </source>
</reference>
<keyword evidence="1" id="KW-0862">Zinc</keyword>
<dbReference type="GO" id="GO:0008270">
    <property type="term" value="F:zinc ion binding"/>
    <property type="evidence" value="ECO:0007669"/>
    <property type="project" value="UniProtKB-KW"/>
</dbReference>
<protein>
    <submittedName>
        <fullName evidence="3">Zinc finger CCHC domain-containing protein</fullName>
    </submittedName>
</protein>
<dbReference type="SMART" id="SM00343">
    <property type="entry name" value="ZnF_C2HC"/>
    <property type="match status" value="1"/>
</dbReference>
<dbReference type="Pfam" id="PF19259">
    <property type="entry name" value="Ty3_capsid"/>
    <property type="match status" value="1"/>
</dbReference>
<dbReference type="InterPro" id="IPR045358">
    <property type="entry name" value="Ty3_capsid"/>
</dbReference>
<name>K0KNE6_WICCF</name>